<reference evidence="3 4" key="1">
    <citation type="submission" date="2019-08" db="EMBL/GenBank/DDBJ databases">
        <title>In-depth cultivation of the pig gut microbiome towards novel bacterial diversity and tailored functional studies.</title>
        <authorList>
            <person name="Wylensek D."/>
            <person name="Hitch T.C.A."/>
            <person name="Clavel T."/>
        </authorList>
    </citation>
    <scope>NUCLEOTIDE SEQUENCE [LARGE SCALE GENOMIC DNA]</scope>
    <source>
        <strain evidence="3 4">WCA-MUC-591-APC-4B</strain>
    </source>
</reference>
<dbReference type="SMART" id="SM00363">
    <property type="entry name" value="S4"/>
    <property type="match status" value="1"/>
</dbReference>
<dbReference type="SUPFAM" id="SSF55174">
    <property type="entry name" value="Alpha-L RNA-binding motif"/>
    <property type="match status" value="1"/>
</dbReference>
<dbReference type="InterPro" id="IPR040591">
    <property type="entry name" value="RqcP2_RBD"/>
</dbReference>
<dbReference type="AlphaFoldDB" id="A0A6N7XH16"/>
<dbReference type="Gene3D" id="3.30.70.330">
    <property type="match status" value="1"/>
</dbReference>
<evidence type="ECO:0000256" key="1">
    <source>
        <dbReference type="PROSITE-ProRule" id="PRU00182"/>
    </source>
</evidence>
<protein>
    <submittedName>
        <fullName evidence="3">RNA-binding protein</fullName>
    </submittedName>
</protein>
<dbReference type="InterPro" id="IPR036986">
    <property type="entry name" value="S4_RNA-bd_sf"/>
</dbReference>
<dbReference type="Pfam" id="PF17774">
    <property type="entry name" value="YlmH_RBD"/>
    <property type="match status" value="1"/>
</dbReference>
<dbReference type="RefSeq" id="WP_154554075.1">
    <property type="nucleotide sequence ID" value="NZ_VUNA01000006.1"/>
</dbReference>
<dbReference type="Pfam" id="PF01479">
    <property type="entry name" value="S4"/>
    <property type="match status" value="1"/>
</dbReference>
<comment type="caution">
    <text evidence="3">The sequence shown here is derived from an EMBL/GenBank/DDBJ whole genome shotgun (WGS) entry which is preliminary data.</text>
</comment>
<dbReference type="Proteomes" id="UP000469424">
    <property type="component" value="Unassembled WGS sequence"/>
</dbReference>
<dbReference type="Gene3D" id="3.30.1370.160">
    <property type="match status" value="1"/>
</dbReference>
<evidence type="ECO:0000313" key="3">
    <source>
        <dbReference type="EMBL" id="MST70508.1"/>
    </source>
</evidence>
<evidence type="ECO:0000313" key="4">
    <source>
        <dbReference type="Proteomes" id="UP000469424"/>
    </source>
</evidence>
<sequence length="255" mass="28926">MDDSKLLKSRIADRIRQAEEGFYITNTDFLDLHQQALAREECRGHSDLRFWFYGGYEDAERRILIIAPKDYGETLEDVLGMEEFLHVIHVETGGSDRKLSHRDYLGSVLGLGIERRMIGDILVDEKGADMIVRPDISTFLEQEYRSVGRTDAKIEVRPIGELAVPERRVQVIRDTLPSLRLDNVVSTAFKVSRSDAVKGIRSGIVSVDHMECTKIDQRIDEGAVIVLRGKGKAVLQEIGGESKKGRIWVEILRYV</sequence>
<keyword evidence="1" id="KW-0694">RNA-binding</keyword>
<dbReference type="PROSITE" id="PS50889">
    <property type="entry name" value="S4"/>
    <property type="match status" value="1"/>
</dbReference>
<accession>A0A6N7XH16</accession>
<dbReference type="GO" id="GO:0003723">
    <property type="term" value="F:RNA binding"/>
    <property type="evidence" value="ECO:0007669"/>
    <property type="project" value="UniProtKB-KW"/>
</dbReference>
<keyword evidence="4" id="KW-1185">Reference proteome</keyword>
<proteinExistence type="predicted"/>
<gene>
    <name evidence="3" type="ORF">FYJ65_04000</name>
</gene>
<dbReference type="Gene3D" id="3.10.290.10">
    <property type="entry name" value="RNA-binding S4 domain"/>
    <property type="match status" value="1"/>
</dbReference>
<organism evidence="3 4">
    <name type="scientific">Mogibacterium kristiansenii</name>
    <dbReference type="NCBI Taxonomy" id="2606708"/>
    <lineage>
        <taxon>Bacteria</taxon>
        <taxon>Bacillati</taxon>
        <taxon>Bacillota</taxon>
        <taxon>Clostridia</taxon>
        <taxon>Peptostreptococcales</taxon>
        <taxon>Anaerovoracaceae</taxon>
        <taxon>Mogibacterium</taxon>
    </lineage>
</organism>
<evidence type="ECO:0000259" key="2">
    <source>
        <dbReference type="SMART" id="SM00363"/>
    </source>
</evidence>
<dbReference type="InterPro" id="IPR002942">
    <property type="entry name" value="S4_RNA-bd"/>
</dbReference>
<dbReference type="CDD" id="cd00165">
    <property type="entry name" value="S4"/>
    <property type="match status" value="1"/>
</dbReference>
<dbReference type="InterPro" id="IPR012677">
    <property type="entry name" value="Nucleotide-bd_a/b_plait_sf"/>
</dbReference>
<dbReference type="EMBL" id="VUNA01000006">
    <property type="protein sequence ID" value="MST70508.1"/>
    <property type="molecule type" value="Genomic_DNA"/>
</dbReference>
<feature type="domain" description="RNA-binding S4" evidence="2">
    <location>
        <begin position="179"/>
        <end position="239"/>
    </location>
</feature>
<name>A0A6N7XH16_9FIRM</name>